<sequence length="133" mass="14287">LLLFTLLLLTITPTQAADLNIFDSSSTYHYAGCWNETTEIPNTEGLRALAGGSSEQVPVTMTVPLCLNYCAGNNTAKTQYRVAGLEYSRECWCADELSSLSVKLDDADCNTACDGDNTTACGGALRLSLYNLT</sequence>
<dbReference type="GO" id="GO:0005886">
    <property type="term" value="C:plasma membrane"/>
    <property type="evidence" value="ECO:0007669"/>
    <property type="project" value="TreeGrafter"/>
</dbReference>
<accession>A0A1Y2E2W2</accession>
<feature type="non-terminal residue" evidence="9">
    <location>
        <position position="1"/>
    </location>
</feature>
<keyword evidence="5" id="KW-0472">Membrane</keyword>
<evidence type="ECO:0000313" key="10">
    <source>
        <dbReference type="Proteomes" id="UP000193689"/>
    </source>
</evidence>
<feature type="chain" id="PRO_5012417900" evidence="7">
    <location>
        <begin position="17"/>
        <end position="133"/>
    </location>
</feature>
<dbReference type="PANTHER" id="PTHR24269:SF16">
    <property type="entry name" value="PROTEIN SLG1"/>
    <property type="match status" value="1"/>
</dbReference>
<dbReference type="PROSITE" id="PS51212">
    <property type="entry name" value="WSC"/>
    <property type="match status" value="1"/>
</dbReference>
<dbReference type="STRING" id="1141098.A0A1Y2E2W2"/>
<keyword evidence="4" id="KW-1133">Transmembrane helix</keyword>
<dbReference type="AlphaFoldDB" id="A0A1Y2E2W2"/>
<dbReference type="SMART" id="SM00321">
    <property type="entry name" value="WSC"/>
    <property type="match status" value="1"/>
</dbReference>
<comment type="caution">
    <text evidence="9">The sequence shown here is derived from an EMBL/GenBank/DDBJ whole genome shotgun (WGS) entry which is preliminary data.</text>
</comment>
<dbReference type="RefSeq" id="XP_040716847.1">
    <property type="nucleotide sequence ID" value="XM_040854769.1"/>
</dbReference>
<dbReference type="Proteomes" id="UP000193689">
    <property type="component" value="Unassembled WGS sequence"/>
</dbReference>
<evidence type="ECO:0000313" key="9">
    <source>
        <dbReference type="EMBL" id="ORY65883.1"/>
    </source>
</evidence>
<evidence type="ECO:0000256" key="5">
    <source>
        <dbReference type="ARBA" id="ARBA00023136"/>
    </source>
</evidence>
<name>A0A1Y2E2W2_9PEZI</name>
<dbReference type="GeneID" id="63770981"/>
<evidence type="ECO:0000256" key="2">
    <source>
        <dbReference type="ARBA" id="ARBA00022692"/>
    </source>
</evidence>
<protein>
    <submittedName>
        <fullName evidence="9">WSC domain-domain-containing protein</fullName>
    </submittedName>
</protein>
<dbReference type="EMBL" id="MCFJ01000005">
    <property type="protein sequence ID" value="ORY65883.1"/>
    <property type="molecule type" value="Genomic_DNA"/>
</dbReference>
<comment type="subcellular location">
    <subcellularLocation>
        <location evidence="1">Membrane</location>
        <topology evidence="1">Single-pass membrane protein</topology>
    </subcellularLocation>
</comment>
<evidence type="ECO:0000256" key="3">
    <source>
        <dbReference type="ARBA" id="ARBA00022729"/>
    </source>
</evidence>
<reference evidence="9 10" key="1">
    <citation type="submission" date="2016-07" db="EMBL/GenBank/DDBJ databases">
        <title>Pervasive Adenine N6-methylation of Active Genes in Fungi.</title>
        <authorList>
            <consortium name="DOE Joint Genome Institute"/>
            <person name="Mondo S.J."/>
            <person name="Dannebaum R.O."/>
            <person name="Kuo R.C."/>
            <person name="Labutti K."/>
            <person name="Haridas S."/>
            <person name="Kuo A."/>
            <person name="Salamov A."/>
            <person name="Ahrendt S.R."/>
            <person name="Lipzen A."/>
            <person name="Sullivan W."/>
            <person name="Andreopoulos W.B."/>
            <person name="Clum A."/>
            <person name="Lindquist E."/>
            <person name="Daum C."/>
            <person name="Ramamoorthy G.K."/>
            <person name="Gryganskyi A."/>
            <person name="Culley D."/>
            <person name="Magnuson J.K."/>
            <person name="James T.Y."/>
            <person name="O'Malley M.A."/>
            <person name="Stajich J.E."/>
            <person name="Spatafora J.W."/>
            <person name="Visel A."/>
            <person name="Grigoriev I.V."/>
        </authorList>
    </citation>
    <scope>NUCLEOTIDE SEQUENCE [LARGE SCALE GENOMIC DNA]</scope>
    <source>
        <strain evidence="9 10">CBS 129021</strain>
    </source>
</reference>
<gene>
    <name evidence="9" type="ORF">BCR38DRAFT_320667</name>
</gene>
<keyword evidence="10" id="KW-1185">Reference proteome</keyword>
<feature type="domain" description="WSC" evidence="8">
    <location>
        <begin position="27"/>
        <end position="133"/>
    </location>
</feature>
<dbReference type="PANTHER" id="PTHR24269">
    <property type="entry name" value="KREMEN PROTEIN"/>
    <property type="match status" value="1"/>
</dbReference>
<keyword evidence="6" id="KW-0325">Glycoprotein</keyword>
<evidence type="ECO:0000256" key="7">
    <source>
        <dbReference type="SAM" id="SignalP"/>
    </source>
</evidence>
<evidence type="ECO:0000256" key="1">
    <source>
        <dbReference type="ARBA" id="ARBA00004167"/>
    </source>
</evidence>
<dbReference type="InterPro" id="IPR051836">
    <property type="entry name" value="Kremen_rcpt"/>
</dbReference>
<proteinExistence type="predicted"/>
<keyword evidence="3 7" id="KW-0732">Signal</keyword>
<dbReference type="Pfam" id="PF01822">
    <property type="entry name" value="WSC"/>
    <property type="match status" value="1"/>
</dbReference>
<evidence type="ECO:0000256" key="4">
    <source>
        <dbReference type="ARBA" id="ARBA00022989"/>
    </source>
</evidence>
<dbReference type="OrthoDB" id="5985073at2759"/>
<evidence type="ECO:0000256" key="6">
    <source>
        <dbReference type="ARBA" id="ARBA00023180"/>
    </source>
</evidence>
<feature type="non-terminal residue" evidence="9">
    <location>
        <position position="133"/>
    </location>
</feature>
<keyword evidence="2" id="KW-0812">Transmembrane</keyword>
<feature type="signal peptide" evidence="7">
    <location>
        <begin position="1"/>
        <end position="16"/>
    </location>
</feature>
<dbReference type="InParanoid" id="A0A1Y2E2W2"/>
<dbReference type="InterPro" id="IPR002889">
    <property type="entry name" value="WSC_carb-bd"/>
</dbReference>
<evidence type="ECO:0000259" key="8">
    <source>
        <dbReference type="PROSITE" id="PS51212"/>
    </source>
</evidence>
<organism evidence="9 10">
    <name type="scientific">Pseudomassariella vexata</name>
    <dbReference type="NCBI Taxonomy" id="1141098"/>
    <lineage>
        <taxon>Eukaryota</taxon>
        <taxon>Fungi</taxon>
        <taxon>Dikarya</taxon>
        <taxon>Ascomycota</taxon>
        <taxon>Pezizomycotina</taxon>
        <taxon>Sordariomycetes</taxon>
        <taxon>Xylariomycetidae</taxon>
        <taxon>Amphisphaeriales</taxon>
        <taxon>Pseudomassariaceae</taxon>
        <taxon>Pseudomassariella</taxon>
    </lineage>
</organism>